<gene>
    <name evidence="2" type="ORF">DFR68_108378</name>
</gene>
<feature type="transmembrane region" description="Helical" evidence="1">
    <location>
        <begin position="6"/>
        <end position="25"/>
    </location>
</feature>
<organism evidence="2 3">
    <name type="scientific">Nocardia mexicana</name>
    <dbReference type="NCBI Taxonomy" id="279262"/>
    <lineage>
        <taxon>Bacteria</taxon>
        <taxon>Bacillati</taxon>
        <taxon>Actinomycetota</taxon>
        <taxon>Actinomycetes</taxon>
        <taxon>Mycobacteriales</taxon>
        <taxon>Nocardiaceae</taxon>
        <taxon>Nocardia</taxon>
    </lineage>
</organism>
<reference evidence="2 3" key="1">
    <citation type="submission" date="2018-07" db="EMBL/GenBank/DDBJ databases">
        <title>Genomic Encyclopedia of Type Strains, Phase IV (KMG-IV): sequencing the most valuable type-strain genomes for metagenomic binning, comparative biology and taxonomic classification.</title>
        <authorList>
            <person name="Goeker M."/>
        </authorList>
    </citation>
    <scope>NUCLEOTIDE SEQUENCE [LARGE SCALE GENOMIC DNA]</scope>
    <source>
        <strain evidence="2 3">DSM 44952</strain>
    </source>
</reference>
<evidence type="ECO:0000313" key="2">
    <source>
        <dbReference type="EMBL" id="RDI48542.1"/>
    </source>
</evidence>
<keyword evidence="1" id="KW-0472">Membrane</keyword>
<name>A0A370GY21_9NOCA</name>
<dbReference type="Proteomes" id="UP000255355">
    <property type="component" value="Unassembled WGS sequence"/>
</dbReference>
<evidence type="ECO:0000313" key="3">
    <source>
        <dbReference type="Proteomes" id="UP000255355"/>
    </source>
</evidence>
<comment type="caution">
    <text evidence="2">The sequence shown here is derived from an EMBL/GenBank/DDBJ whole genome shotgun (WGS) entry which is preliminary data.</text>
</comment>
<protein>
    <submittedName>
        <fullName evidence="2">Uncharacterized protein</fullName>
    </submittedName>
</protein>
<dbReference type="OrthoDB" id="4557246at2"/>
<keyword evidence="3" id="KW-1185">Reference proteome</keyword>
<dbReference type="AlphaFoldDB" id="A0A370GY21"/>
<dbReference type="RefSeq" id="WP_068022859.1">
    <property type="nucleotide sequence ID" value="NZ_QQAZ01000008.1"/>
</dbReference>
<sequence>MSTSAAWAVFVALLVIVCGVVGVLVRTELGDDSEPTQASEFVTYTHTAPGRPFTVTQAHRAMQQHRTCRREDCPRKRAAFRTLVEARRIRPDSGRAY</sequence>
<keyword evidence="1" id="KW-1133">Transmembrane helix</keyword>
<accession>A0A370GY21</accession>
<dbReference type="STRING" id="1210089.GCA_001613165_04496"/>
<proteinExistence type="predicted"/>
<keyword evidence="1" id="KW-0812">Transmembrane</keyword>
<evidence type="ECO:0000256" key="1">
    <source>
        <dbReference type="SAM" id="Phobius"/>
    </source>
</evidence>
<dbReference type="EMBL" id="QQAZ01000008">
    <property type="protein sequence ID" value="RDI48542.1"/>
    <property type="molecule type" value="Genomic_DNA"/>
</dbReference>